<dbReference type="PROSITE" id="PS50088">
    <property type="entry name" value="ANK_REPEAT"/>
    <property type="match status" value="3"/>
</dbReference>
<evidence type="ECO:0000256" key="1">
    <source>
        <dbReference type="ARBA" id="ARBA00004141"/>
    </source>
</evidence>
<feature type="repeat" description="ANK" evidence="7">
    <location>
        <begin position="229"/>
        <end position="261"/>
    </location>
</feature>
<dbReference type="InterPro" id="IPR036770">
    <property type="entry name" value="Ankyrin_rpt-contain_sf"/>
</dbReference>
<keyword evidence="4 8" id="KW-1133">Transmembrane helix</keyword>
<evidence type="ECO:0000256" key="4">
    <source>
        <dbReference type="ARBA" id="ARBA00022989"/>
    </source>
</evidence>
<feature type="transmembrane region" description="Helical" evidence="8">
    <location>
        <begin position="416"/>
        <end position="437"/>
    </location>
</feature>
<protein>
    <recommendedName>
        <fullName evidence="9">PGG domain-containing protein</fullName>
    </recommendedName>
</protein>
<dbReference type="PANTHER" id="PTHR24186:SF50">
    <property type="entry name" value="ANKYRIN REPEAT-CONTAINING PROTEIN ITN1-LIKE ISOFORM X1"/>
    <property type="match status" value="1"/>
</dbReference>
<dbReference type="GO" id="GO:0016020">
    <property type="term" value="C:membrane"/>
    <property type="evidence" value="ECO:0000318"/>
    <property type="project" value="GO_Central"/>
</dbReference>
<evidence type="ECO:0000256" key="3">
    <source>
        <dbReference type="ARBA" id="ARBA00022737"/>
    </source>
</evidence>
<evidence type="ECO:0000256" key="6">
    <source>
        <dbReference type="ARBA" id="ARBA00023136"/>
    </source>
</evidence>
<feature type="repeat" description="ANK" evidence="7">
    <location>
        <begin position="278"/>
        <end position="300"/>
    </location>
</feature>
<dbReference type="InterPro" id="IPR026961">
    <property type="entry name" value="PGG_dom"/>
</dbReference>
<dbReference type="Gene3D" id="1.25.40.20">
    <property type="entry name" value="Ankyrin repeat-containing domain"/>
    <property type="match status" value="3"/>
</dbReference>
<name>A0A251PNT6_PRUPE</name>
<feature type="transmembrane region" description="Helical" evidence="8">
    <location>
        <begin position="449"/>
        <end position="470"/>
    </location>
</feature>
<dbReference type="PANTHER" id="PTHR24186">
    <property type="entry name" value="PROTEIN PHOSPHATASE 1 REGULATORY SUBUNIT"/>
    <property type="match status" value="1"/>
</dbReference>
<dbReference type="Gramene" id="ONI12105">
    <property type="protein sequence ID" value="ONI12105"/>
    <property type="gene ID" value="PRUPE_4G144500"/>
</dbReference>
<dbReference type="AlphaFoldDB" id="A0A251PNT6"/>
<gene>
    <name evidence="10" type="ORF">PRUPE_4G144500</name>
</gene>
<dbReference type="STRING" id="3760.A0A251PNT6"/>
<dbReference type="SUPFAM" id="SSF48403">
    <property type="entry name" value="Ankyrin repeat"/>
    <property type="match status" value="2"/>
</dbReference>
<dbReference type="Pfam" id="PF12796">
    <property type="entry name" value="Ank_2"/>
    <property type="match status" value="3"/>
</dbReference>
<keyword evidence="5 7" id="KW-0040">ANK repeat</keyword>
<accession>A0A251PNT6</accession>
<proteinExistence type="predicted"/>
<dbReference type="SMART" id="SM00248">
    <property type="entry name" value="ANK"/>
    <property type="match status" value="9"/>
</dbReference>
<dbReference type="Pfam" id="PF00023">
    <property type="entry name" value="Ank"/>
    <property type="match status" value="1"/>
</dbReference>
<evidence type="ECO:0000313" key="10">
    <source>
        <dbReference type="EMBL" id="ONI12105.1"/>
    </source>
</evidence>
<keyword evidence="2 8" id="KW-0812">Transmembrane</keyword>
<dbReference type="PROSITE" id="PS50297">
    <property type="entry name" value="ANK_REP_REGION"/>
    <property type="match status" value="3"/>
</dbReference>
<dbReference type="InterPro" id="IPR002110">
    <property type="entry name" value="Ankyrin_rpt"/>
</dbReference>
<comment type="subcellular location">
    <subcellularLocation>
        <location evidence="1">Membrane</location>
        <topology evidence="1">Multi-pass membrane protein</topology>
    </subcellularLocation>
</comment>
<feature type="transmembrane region" description="Helical" evidence="8">
    <location>
        <begin position="482"/>
        <end position="509"/>
    </location>
</feature>
<evidence type="ECO:0000259" key="9">
    <source>
        <dbReference type="Pfam" id="PF13962"/>
    </source>
</evidence>
<organism evidence="10 11">
    <name type="scientific">Prunus persica</name>
    <name type="common">Peach</name>
    <name type="synonym">Amygdalus persica</name>
    <dbReference type="NCBI Taxonomy" id="3760"/>
    <lineage>
        <taxon>Eukaryota</taxon>
        <taxon>Viridiplantae</taxon>
        <taxon>Streptophyta</taxon>
        <taxon>Embryophyta</taxon>
        <taxon>Tracheophyta</taxon>
        <taxon>Spermatophyta</taxon>
        <taxon>Magnoliopsida</taxon>
        <taxon>eudicotyledons</taxon>
        <taxon>Gunneridae</taxon>
        <taxon>Pentapetalae</taxon>
        <taxon>rosids</taxon>
        <taxon>fabids</taxon>
        <taxon>Rosales</taxon>
        <taxon>Rosaceae</taxon>
        <taxon>Amygdaloideae</taxon>
        <taxon>Amygdaleae</taxon>
        <taxon>Prunus</taxon>
    </lineage>
</organism>
<keyword evidence="3" id="KW-0677">Repeat</keyword>
<dbReference type="Pfam" id="PF13962">
    <property type="entry name" value="PGG"/>
    <property type="match status" value="1"/>
</dbReference>
<keyword evidence="6 8" id="KW-0472">Membrane</keyword>
<evidence type="ECO:0000313" key="11">
    <source>
        <dbReference type="Proteomes" id="UP000006882"/>
    </source>
</evidence>
<evidence type="ECO:0000256" key="7">
    <source>
        <dbReference type="PROSITE-ProRule" id="PRU00023"/>
    </source>
</evidence>
<evidence type="ECO:0000256" key="5">
    <source>
        <dbReference type="ARBA" id="ARBA00023043"/>
    </source>
</evidence>
<evidence type="ECO:0000256" key="2">
    <source>
        <dbReference type="ARBA" id="ARBA00022692"/>
    </source>
</evidence>
<feature type="repeat" description="ANK" evidence="7">
    <location>
        <begin position="69"/>
        <end position="92"/>
    </location>
</feature>
<dbReference type="EMBL" id="CM007654">
    <property type="protein sequence ID" value="ONI12105.1"/>
    <property type="molecule type" value="Genomic_DNA"/>
</dbReference>
<sequence length="542" mass="59207">MEPSLHEAARSGEVGFLRRMKDGDVSIDLLLQKTPKGNNILHIAAEFKQIEFFKELDDQSSLFWATNEKGDTPLHVAARVGWDQVVKFLTEHTKKMLHVQEADEESRSTDSEAHKQLLQMTNLQRDTALHVASRYGHSGVVIQLMQANPELCCYTNSANESPLFIATSRGFRHIILHLLNESPICPSFQGINGVTALHAAATHTTKDSKGIVKLMVSRNPEIVKEADAIGRTPLHYAALRGNLEATRVLTQCDSSVSYILHKSGMSALHVAAYAGQAKGQTVLHAAVLGGQVDVVKYILKTPQLAGFINEADKDGNTALHLAAIHQNIEIIGTFASDSRVDMTATNKEFSKAVDIFVVDDGKLDLIRIELVSHLGKSIGVPFFQQQISHDFMNLESPKHKDTPTISAAIGKKHRKVVVAMLIATVTFAAAFTMPGGLKSDGTAVLCGEASFQVFLLFDAFSFFLSILMVFHHFMVATVSGVLVAAPSILIQYSIGGMLVAFASGMLLVLPKHSPLGILLRIVPVSSSSREKTSRKWFLTRII</sequence>
<keyword evidence="11" id="KW-1185">Reference proteome</keyword>
<reference evidence="10 11" key="1">
    <citation type="journal article" date="2013" name="Nat. Genet.">
        <title>The high-quality draft genome of peach (Prunus persica) identifies unique patterns of genetic diversity, domestication and genome evolution.</title>
        <authorList>
            <consortium name="International Peach Genome Initiative"/>
            <person name="Verde I."/>
            <person name="Abbott A.G."/>
            <person name="Scalabrin S."/>
            <person name="Jung S."/>
            <person name="Shu S."/>
            <person name="Marroni F."/>
            <person name="Zhebentyayeva T."/>
            <person name="Dettori M.T."/>
            <person name="Grimwood J."/>
            <person name="Cattonaro F."/>
            <person name="Zuccolo A."/>
            <person name="Rossini L."/>
            <person name="Jenkins J."/>
            <person name="Vendramin E."/>
            <person name="Meisel L.A."/>
            <person name="Decroocq V."/>
            <person name="Sosinski B."/>
            <person name="Prochnik S."/>
            <person name="Mitros T."/>
            <person name="Policriti A."/>
            <person name="Cipriani G."/>
            <person name="Dondini L."/>
            <person name="Ficklin S."/>
            <person name="Goodstein D.M."/>
            <person name="Xuan P."/>
            <person name="Del Fabbro C."/>
            <person name="Aramini V."/>
            <person name="Copetti D."/>
            <person name="Gonzalez S."/>
            <person name="Horner D.S."/>
            <person name="Falchi R."/>
            <person name="Lucas S."/>
            <person name="Mica E."/>
            <person name="Maldonado J."/>
            <person name="Lazzari B."/>
            <person name="Bielenberg D."/>
            <person name="Pirona R."/>
            <person name="Miculan M."/>
            <person name="Barakat A."/>
            <person name="Testolin R."/>
            <person name="Stella A."/>
            <person name="Tartarini S."/>
            <person name="Tonutti P."/>
            <person name="Arus P."/>
            <person name="Orellana A."/>
            <person name="Wells C."/>
            <person name="Main D."/>
            <person name="Vizzotto G."/>
            <person name="Silva H."/>
            <person name="Salamini F."/>
            <person name="Schmutz J."/>
            <person name="Morgante M."/>
            <person name="Rokhsar D.S."/>
        </authorList>
    </citation>
    <scope>NUCLEOTIDE SEQUENCE [LARGE SCALE GENOMIC DNA]</scope>
    <source>
        <strain evidence="11">cv. Nemared</strain>
    </source>
</reference>
<feature type="domain" description="PGG" evidence="9">
    <location>
        <begin position="416"/>
        <end position="507"/>
    </location>
</feature>
<dbReference type="eggNOG" id="KOG0504">
    <property type="taxonomic scope" value="Eukaryota"/>
</dbReference>
<evidence type="ECO:0000256" key="8">
    <source>
        <dbReference type="SAM" id="Phobius"/>
    </source>
</evidence>
<dbReference type="Proteomes" id="UP000006882">
    <property type="component" value="Chromosome G4"/>
</dbReference>